<keyword evidence="5 6" id="KW-0472">Membrane</keyword>
<dbReference type="RefSeq" id="WP_221428217.1">
    <property type="nucleotide sequence ID" value="NZ_CP081296.1"/>
</dbReference>
<dbReference type="PANTHER" id="PTHR11048:SF5">
    <property type="entry name" value="DECAPRENYL-PHOSPHATE PHOSPHORIBOSYLTRANSFERASE"/>
    <property type="match status" value="1"/>
</dbReference>
<proteinExistence type="predicted"/>
<evidence type="ECO:0000256" key="5">
    <source>
        <dbReference type="ARBA" id="ARBA00023136"/>
    </source>
</evidence>
<keyword evidence="8" id="KW-1185">Reference proteome</keyword>
<dbReference type="InterPro" id="IPR039653">
    <property type="entry name" value="Prenyltransferase"/>
</dbReference>
<dbReference type="Proteomes" id="UP000824300">
    <property type="component" value="Chromosome"/>
</dbReference>
<evidence type="ECO:0000313" key="8">
    <source>
        <dbReference type="Proteomes" id="UP000824300"/>
    </source>
</evidence>
<comment type="subcellular location">
    <subcellularLocation>
        <location evidence="1">Membrane</location>
        <topology evidence="1">Multi-pass membrane protein</topology>
    </subcellularLocation>
</comment>
<dbReference type="Pfam" id="PF01040">
    <property type="entry name" value="UbiA"/>
    <property type="match status" value="1"/>
</dbReference>
<dbReference type="EMBL" id="CP081296">
    <property type="protein sequence ID" value="QZD92517.1"/>
    <property type="molecule type" value="Genomic_DNA"/>
</dbReference>
<feature type="transmembrane region" description="Helical" evidence="6">
    <location>
        <begin position="152"/>
        <end position="174"/>
    </location>
</feature>
<feature type="transmembrane region" description="Helical" evidence="6">
    <location>
        <begin position="225"/>
        <end position="251"/>
    </location>
</feature>
<evidence type="ECO:0000313" key="7">
    <source>
        <dbReference type="EMBL" id="QZD92517.1"/>
    </source>
</evidence>
<feature type="transmembrane region" description="Helical" evidence="6">
    <location>
        <begin position="61"/>
        <end position="78"/>
    </location>
</feature>
<organism evidence="7 8">
    <name type="scientific">Qipengyuania xiapuensis</name>
    <dbReference type="NCBI Taxonomy" id="2867236"/>
    <lineage>
        <taxon>Bacteria</taxon>
        <taxon>Pseudomonadati</taxon>
        <taxon>Pseudomonadota</taxon>
        <taxon>Alphaproteobacteria</taxon>
        <taxon>Sphingomonadales</taxon>
        <taxon>Erythrobacteraceae</taxon>
        <taxon>Qipengyuania</taxon>
    </lineage>
</organism>
<protein>
    <submittedName>
        <fullName evidence="7">UbiA family prenyltransferase</fullName>
    </submittedName>
</protein>
<feature type="transmembrane region" description="Helical" evidence="6">
    <location>
        <begin position="263"/>
        <end position="283"/>
    </location>
</feature>
<name>A0ABX8ZUG4_9SPHN</name>
<feature type="transmembrane region" description="Helical" evidence="6">
    <location>
        <begin position="186"/>
        <end position="204"/>
    </location>
</feature>
<evidence type="ECO:0000256" key="2">
    <source>
        <dbReference type="ARBA" id="ARBA00022475"/>
    </source>
</evidence>
<dbReference type="Gene3D" id="1.10.357.140">
    <property type="entry name" value="UbiA prenyltransferase"/>
    <property type="match status" value="1"/>
</dbReference>
<dbReference type="PANTHER" id="PTHR11048">
    <property type="entry name" value="PRENYLTRANSFERASES"/>
    <property type="match status" value="1"/>
</dbReference>
<sequence>MTSNSDSGVRREMASERPAAATSLAGSIISAMRLHQWSKNFLIFVPLIISHEFDLADIRDAAIAFFSFSLVASATYIFNDILDREVDELHETKRLRPFASGDLQPSTGWFVIAALILLGAGLAALLPIAFGMVLAAYVVASVAYTLRLKRMLGLDIVVIACLYVLRVIAGDEAIGAQFEGLDSSDWILAFSCLLFLSLATVKRCSELARLGSGPQQRLLGRSYTVGDYPVMLAIAAAAGLSSMAILMRFIGSPDVTQNFSQPRILWVIVPLLIFWLIRMLLLANRGKIHTDPVVYTLRDPMSQLCGIGVFLVSLLAW</sequence>
<accession>A0ABX8ZUG4</accession>
<evidence type="ECO:0000256" key="3">
    <source>
        <dbReference type="ARBA" id="ARBA00022692"/>
    </source>
</evidence>
<evidence type="ECO:0000256" key="4">
    <source>
        <dbReference type="ARBA" id="ARBA00022989"/>
    </source>
</evidence>
<dbReference type="CDD" id="cd13963">
    <property type="entry name" value="PT_UbiA_2"/>
    <property type="match status" value="1"/>
</dbReference>
<evidence type="ECO:0000256" key="6">
    <source>
        <dbReference type="SAM" id="Phobius"/>
    </source>
</evidence>
<keyword evidence="4 6" id="KW-1133">Transmembrane helix</keyword>
<reference evidence="7 8" key="1">
    <citation type="submission" date="2021-08" db="EMBL/GenBank/DDBJ databases">
        <title>Comparative Genomics Analysis of the Genus Qipengyuania Reveals Extensive Genetic Diversity and Metabolic Versatility, Including the Description of Fifteen Novel Species.</title>
        <authorList>
            <person name="Liu Y."/>
        </authorList>
    </citation>
    <scope>NUCLEOTIDE SEQUENCE [LARGE SCALE GENOMIC DNA]</scope>
    <source>
        <strain evidence="7 8">1NDW3</strain>
    </source>
</reference>
<keyword evidence="3 6" id="KW-0812">Transmembrane</keyword>
<gene>
    <name evidence="7" type="ORF">K3162_00225</name>
</gene>
<dbReference type="InterPro" id="IPR000537">
    <property type="entry name" value="UbiA_prenyltransferase"/>
</dbReference>
<keyword evidence="2" id="KW-1003">Cell membrane</keyword>
<evidence type="ECO:0000256" key="1">
    <source>
        <dbReference type="ARBA" id="ARBA00004141"/>
    </source>
</evidence>
<dbReference type="InterPro" id="IPR044878">
    <property type="entry name" value="UbiA_sf"/>
</dbReference>
<feature type="transmembrane region" description="Helical" evidence="6">
    <location>
        <begin position="109"/>
        <end position="140"/>
    </location>
</feature>